<feature type="transmembrane region" description="Helical" evidence="6">
    <location>
        <begin position="375"/>
        <end position="399"/>
    </location>
</feature>
<feature type="transmembrane region" description="Helical" evidence="6">
    <location>
        <begin position="411"/>
        <end position="436"/>
    </location>
</feature>
<feature type="transmembrane region" description="Helical" evidence="6">
    <location>
        <begin position="136"/>
        <end position="154"/>
    </location>
</feature>
<evidence type="ECO:0000256" key="6">
    <source>
        <dbReference type="SAM" id="Phobius"/>
    </source>
</evidence>
<feature type="transmembrane region" description="Helical" evidence="6">
    <location>
        <begin position="55"/>
        <end position="76"/>
    </location>
</feature>
<evidence type="ECO:0000256" key="2">
    <source>
        <dbReference type="ARBA" id="ARBA00022692"/>
    </source>
</evidence>
<feature type="transmembrane region" description="Helical" evidence="6">
    <location>
        <begin position="341"/>
        <end position="363"/>
    </location>
</feature>
<feature type="transmembrane region" description="Helical" evidence="6">
    <location>
        <begin position="196"/>
        <end position="220"/>
    </location>
</feature>
<evidence type="ECO:0000256" key="4">
    <source>
        <dbReference type="ARBA" id="ARBA00023136"/>
    </source>
</evidence>
<protein>
    <submittedName>
        <fullName evidence="8">APC family permease</fullName>
    </submittedName>
</protein>
<keyword evidence="9" id="KW-1185">Reference proteome</keyword>
<evidence type="ECO:0000313" key="9">
    <source>
        <dbReference type="Proteomes" id="UP001501803"/>
    </source>
</evidence>
<dbReference type="InterPro" id="IPR004841">
    <property type="entry name" value="AA-permease/SLC12A_dom"/>
</dbReference>
<evidence type="ECO:0000256" key="5">
    <source>
        <dbReference type="SAM" id="MobiDB-lite"/>
    </source>
</evidence>
<dbReference type="InterPro" id="IPR050367">
    <property type="entry name" value="APC_superfamily"/>
</dbReference>
<feature type="transmembrane region" description="Helical" evidence="6">
    <location>
        <begin position="240"/>
        <end position="259"/>
    </location>
</feature>
<feature type="domain" description="Amino acid permease/ SLC12A" evidence="7">
    <location>
        <begin position="31"/>
        <end position="364"/>
    </location>
</feature>
<evidence type="ECO:0000259" key="7">
    <source>
        <dbReference type="Pfam" id="PF00324"/>
    </source>
</evidence>
<dbReference type="RefSeq" id="WP_345067132.1">
    <property type="nucleotide sequence ID" value="NZ_BAABCN010000007.1"/>
</dbReference>
<comment type="subcellular location">
    <subcellularLocation>
        <location evidence="1">Membrane</location>
        <topology evidence="1">Multi-pass membrane protein</topology>
    </subcellularLocation>
</comment>
<dbReference type="PIRSF" id="PIRSF006060">
    <property type="entry name" value="AA_transporter"/>
    <property type="match status" value="1"/>
</dbReference>
<feature type="transmembrane region" description="Helical" evidence="6">
    <location>
        <begin position="161"/>
        <end position="184"/>
    </location>
</feature>
<reference evidence="9" key="1">
    <citation type="journal article" date="2019" name="Int. J. Syst. Evol. Microbiol.">
        <title>The Global Catalogue of Microorganisms (GCM) 10K type strain sequencing project: providing services to taxonomists for standard genome sequencing and annotation.</title>
        <authorList>
            <consortium name="The Broad Institute Genomics Platform"/>
            <consortium name="The Broad Institute Genome Sequencing Center for Infectious Disease"/>
            <person name="Wu L."/>
            <person name="Ma J."/>
        </authorList>
    </citation>
    <scope>NUCLEOTIDE SEQUENCE [LARGE SCALE GENOMIC DNA]</scope>
    <source>
        <strain evidence="9">JCM 17021</strain>
    </source>
</reference>
<evidence type="ECO:0000313" key="8">
    <source>
        <dbReference type="EMBL" id="GAA3881991.1"/>
    </source>
</evidence>
<evidence type="ECO:0000256" key="1">
    <source>
        <dbReference type="ARBA" id="ARBA00004141"/>
    </source>
</evidence>
<sequence>MSLDAPIRQDETTTIAPRTLTTWKIITLIVGAFTPLAVVAGTVPLAFAFGGPSTTLAFIIAGAVIALFCVGYVQMVRRITRPGAFYSYIARGLGRPAGVGGAMVAVVGYVFGFIGAIAIQAFLAHEIIKSLFGIDAPWQVLLVIIVFIVGFLAYRKINLSAYVVGVIVIGEVVLLVVLAIAIFARNGIAAFPVEVIQPSVFGIGTWSVALIFAFLCFQGYEAGALYAPEAKRPEKTVPRALYGALVLFVAVLVLSTWTLTSVSGVEGQMEVILENGLGAWVLAVVADYLGPVGLWLFSLFTLFAQMAVAISITNFMSRYYNSLAREELLPRYLGRLNRYGAPYSAVFTLLGLGLVVPLVSAMVGIDPYTQLSSVAFGVGAIAATTLQAMASWAVVGFFMRRPASERHWWKTFMAPALAGVLLVLATVIEIFGIQWITGVEASWTMILPVLVLAALVLGIAFGFWLKKNKPRTYLDLAAGDSPEEAAALRSARIQSRSDDDVDRSAATDRDFDPVP</sequence>
<proteinExistence type="predicted"/>
<dbReference type="PANTHER" id="PTHR42770:SF16">
    <property type="entry name" value="AMINO ACID PERMEASE"/>
    <property type="match status" value="1"/>
</dbReference>
<dbReference type="EMBL" id="BAABCN010000007">
    <property type="protein sequence ID" value="GAA3881991.1"/>
    <property type="molecule type" value="Genomic_DNA"/>
</dbReference>
<feature type="transmembrane region" description="Helical" evidence="6">
    <location>
        <begin position="97"/>
        <end position="124"/>
    </location>
</feature>
<name>A0ABP7KMN4_9MICO</name>
<feature type="transmembrane region" description="Helical" evidence="6">
    <location>
        <begin position="442"/>
        <end position="465"/>
    </location>
</feature>
<gene>
    <name evidence="8" type="ORF">GCM10022381_25300</name>
</gene>
<accession>A0ABP7KMN4</accession>
<dbReference type="PANTHER" id="PTHR42770">
    <property type="entry name" value="AMINO ACID TRANSPORTER-RELATED"/>
    <property type="match status" value="1"/>
</dbReference>
<evidence type="ECO:0000256" key="3">
    <source>
        <dbReference type="ARBA" id="ARBA00022989"/>
    </source>
</evidence>
<feature type="region of interest" description="Disordered" evidence="5">
    <location>
        <begin position="489"/>
        <end position="515"/>
    </location>
</feature>
<dbReference type="Pfam" id="PF00324">
    <property type="entry name" value="AA_permease"/>
    <property type="match status" value="1"/>
</dbReference>
<keyword evidence="2 6" id="KW-0812">Transmembrane</keyword>
<feature type="transmembrane region" description="Helical" evidence="6">
    <location>
        <begin position="25"/>
        <end position="49"/>
    </location>
</feature>
<dbReference type="Gene3D" id="1.20.1740.10">
    <property type="entry name" value="Amino acid/polyamine transporter I"/>
    <property type="match status" value="1"/>
</dbReference>
<organism evidence="8 9">
    <name type="scientific">Leifsonia kafniensis</name>
    <dbReference type="NCBI Taxonomy" id="475957"/>
    <lineage>
        <taxon>Bacteria</taxon>
        <taxon>Bacillati</taxon>
        <taxon>Actinomycetota</taxon>
        <taxon>Actinomycetes</taxon>
        <taxon>Micrococcales</taxon>
        <taxon>Microbacteriaceae</taxon>
        <taxon>Leifsonia</taxon>
    </lineage>
</organism>
<feature type="compositionally biased region" description="Basic and acidic residues" evidence="5">
    <location>
        <begin position="495"/>
        <end position="515"/>
    </location>
</feature>
<keyword evidence="4 6" id="KW-0472">Membrane</keyword>
<keyword evidence="3 6" id="KW-1133">Transmembrane helix</keyword>
<comment type="caution">
    <text evidence="8">The sequence shown here is derived from an EMBL/GenBank/DDBJ whole genome shotgun (WGS) entry which is preliminary data.</text>
</comment>
<dbReference type="Proteomes" id="UP001501803">
    <property type="component" value="Unassembled WGS sequence"/>
</dbReference>